<dbReference type="PANTHER" id="PTHR37485:SF1">
    <property type="entry name" value="CELL DIVISION PROTEIN FTSB"/>
    <property type="match status" value="1"/>
</dbReference>
<comment type="subunit">
    <text evidence="7">Part of a complex composed of FtsB, FtsL and FtsQ.</text>
</comment>
<comment type="subcellular location">
    <subcellularLocation>
        <location evidence="7">Cell inner membrane</location>
        <topology evidence="7">Single-pass type II membrane protein</topology>
    </subcellularLocation>
    <text evidence="7">Localizes to the division septum.</text>
</comment>
<name>A0A2Z5UVF7_9COXI</name>
<dbReference type="GO" id="GO:0030428">
    <property type="term" value="C:cell septum"/>
    <property type="evidence" value="ECO:0007669"/>
    <property type="project" value="TreeGrafter"/>
</dbReference>
<dbReference type="GO" id="GO:0032153">
    <property type="term" value="C:cell division site"/>
    <property type="evidence" value="ECO:0007669"/>
    <property type="project" value="UniProtKB-UniRule"/>
</dbReference>
<evidence type="ECO:0000256" key="7">
    <source>
        <dbReference type="HAMAP-Rule" id="MF_00599"/>
    </source>
</evidence>
<dbReference type="AlphaFoldDB" id="A0A2Z5UVF7"/>
<dbReference type="EMBL" id="AP018005">
    <property type="protein sequence ID" value="BBB14943.1"/>
    <property type="molecule type" value="Genomic_DNA"/>
</dbReference>
<evidence type="ECO:0000256" key="4">
    <source>
        <dbReference type="ARBA" id="ARBA00022989"/>
    </source>
</evidence>
<evidence type="ECO:0000256" key="6">
    <source>
        <dbReference type="ARBA" id="ARBA00023306"/>
    </source>
</evidence>
<keyword evidence="6 7" id="KW-0131">Cell cycle</keyword>
<evidence type="ECO:0000313" key="9">
    <source>
        <dbReference type="Proteomes" id="UP000282483"/>
    </source>
</evidence>
<protein>
    <recommendedName>
        <fullName evidence="7">Cell division protein FtsB</fullName>
    </recommendedName>
</protein>
<sequence length="98" mass="11604">MAKTMKPFIIILTVLFLVLQYKLWFEKDGFWRVQRLKQEIAKQTQENLQLSQRNETLVAEIKDLKVGKAALEAHARNDLNMVKPNELFYLIVDKDKKK</sequence>
<keyword evidence="9" id="KW-1185">Reference proteome</keyword>
<dbReference type="HAMAP" id="MF_00599">
    <property type="entry name" value="FtsB"/>
    <property type="match status" value="1"/>
</dbReference>
<feature type="coiled-coil region" evidence="7">
    <location>
        <begin position="33"/>
        <end position="60"/>
    </location>
</feature>
<dbReference type="GO" id="GO:0005886">
    <property type="term" value="C:plasma membrane"/>
    <property type="evidence" value="ECO:0007669"/>
    <property type="project" value="UniProtKB-SubCell"/>
</dbReference>
<dbReference type="PANTHER" id="PTHR37485">
    <property type="entry name" value="CELL DIVISION PROTEIN FTSB"/>
    <property type="match status" value="1"/>
</dbReference>
<evidence type="ECO:0000313" key="8">
    <source>
        <dbReference type="EMBL" id="BBB14943.1"/>
    </source>
</evidence>
<keyword evidence="1 7" id="KW-1003">Cell membrane</keyword>
<evidence type="ECO:0000256" key="2">
    <source>
        <dbReference type="ARBA" id="ARBA00022618"/>
    </source>
</evidence>
<feature type="topological domain" description="Periplasmic" evidence="7">
    <location>
        <begin position="26"/>
        <end position="98"/>
    </location>
</feature>
<keyword evidence="7" id="KW-0997">Cell inner membrane</keyword>
<keyword evidence="4 7" id="KW-1133">Transmembrane helix</keyword>
<dbReference type="GO" id="GO:0043093">
    <property type="term" value="P:FtsZ-dependent cytokinesis"/>
    <property type="evidence" value="ECO:0007669"/>
    <property type="project" value="UniProtKB-UniRule"/>
</dbReference>
<dbReference type="Pfam" id="PF04977">
    <property type="entry name" value="DivIC"/>
    <property type="match status" value="1"/>
</dbReference>
<evidence type="ECO:0000256" key="3">
    <source>
        <dbReference type="ARBA" id="ARBA00022692"/>
    </source>
</evidence>
<dbReference type="Proteomes" id="UP000282483">
    <property type="component" value="Chromosome"/>
</dbReference>
<comment type="function">
    <text evidence="7">Essential cell division protein. May link together the upstream cell division proteins, which are predominantly cytoplasmic, with the downstream cell division proteins, which are predominantly periplasmic.</text>
</comment>
<dbReference type="NCBIfam" id="NF002058">
    <property type="entry name" value="PRK00888.1"/>
    <property type="match status" value="1"/>
</dbReference>
<comment type="similarity">
    <text evidence="7">Belongs to the FtsB family.</text>
</comment>
<organism evidence="8 9">
    <name type="scientific">Candidatus Rickettsiella viridis</name>
    <dbReference type="NCBI Taxonomy" id="676208"/>
    <lineage>
        <taxon>Bacteria</taxon>
        <taxon>Pseudomonadati</taxon>
        <taxon>Pseudomonadota</taxon>
        <taxon>Gammaproteobacteria</taxon>
        <taxon>Legionellales</taxon>
        <taxon>Coxiellaceae</taxon>
        <taxon>Rickettsiella</taxon>
    </lineage>
</organism>
<keyword evidence="7" id="KW-0175">Coiled coil</keyword>
<evidence type="ECO:0000256" key="5">
    <source>
        <dbReference type="ARBA" id="ARBA00023136"/>
    </source>
</evidence>
<keyword evidence="5 7" id="KW-0472">Membrane</keyword>
<dbReference type="InterPro" id="IPR007060">
    <property type="entry name" value="FtsL/DivIC"/>
</dbReference>
<evidence type="ECO:0000256" key="1">
    <source>
        <dbReference type="ARBA" id="ARBA00022475"/>
    </source>
</evidence>
<accession>A0A2Z5UVF7</accession>
<gene>
    <name evidence="7 8" type="primary">ftsB</name>
    <name evidence="8" type="ORF">RVIR1_04300</name>
</gene>
<reference evidence="8 9" key="1">
    <citation type="submission" date="2017-03" db="EMBL/GenBank/DDBJ databases">
        <title>The genome sequence of Candidatus Rickettsiella viridis.</title>
        <authorList>
            <person name="Nikoh N."/>
            <person name="Tsuchida T."/>
            <person name="Yamaguchi K."/>
            <person name="Maeda T."/>
            <person name="Shigenobu S."/>
            <person name="Fukatsu T."/>
        </authorList>
    </citation>
    <scope>NUCLEOTIDE SEQUENCE [LARGE SCALE GENOMIC DNA]</scope>
    <source>
        <strain evidence="8 9">Ap-RA04</strain>
    </source>
</reference>
<dbReference type="InterPro" id="IPR023081">
    <property type="entry name" value="Cell_div_FtsB"/>
</dbReference>
<keyword evidence="2 7" id="KW-0132">Cell division</keyword>
<proteinExistence type="inferred from homology"/>
<feature type="topological domain" description="Cytoplasmic" evidence="7">
    <location>
        <begin position="1"/>
        <end position="7"/>
    </location>
</feature>
<dbReference type="KEGG" id="rvi:RVIR1_04300"/>
<keyword evidence="3 7" id="KW-0812">Transmembrane</keyword>